<dbReference type="Pfam" id="PF09485">
    <property type="entry name" value="CRISPR_Cse2"/>
    <property type="match status" value="1"/>
</dbReference>
<evidence type="ECO:0000313" key="1">
    <source>
        <dbReference type="EMBL" id="MBM2622924.1"/>
    </source>
</evidence>
<dbReference type="InterPro" id="IPR038287">
    <property type="entry name" value="Cse2_sf"/>
</dbReference>
<dbReference type="Gene3D" id="1.10.520.40">
    <property type="entry name" value="CRISPR-associated protein Cse2"/>
    <property type="match status" value="1"/>
</dbReference>
<dbReference type="EMBL" id="JAENHP010000030">
    <property type="protein sequence ID" value="MBM2622924.1"/>
    <property type="molecule type" value="Genomic_DNA"/>
</dbReference>
<name>A0ABS2AUS6_9ACTN</name>
<reference evidence="1 2" key="1">
    <citation type="submission" date="2021-01" db="EMBL/GenBank/DDBJ databases">
        <title>Actinoplanes sp. nov. LDG1-06 isolated from lichen.</title>
        <authorList>
            <person name="Saeng-In P."/>
            <person name="Phongsopitanun W."/>
            <person name="Kanchanasin P."/>
            <person name="Yuki M."/>
            <person name="Kudo T."/>
            <person name="Ohkuma M."/>
            <person name="Tanasupawat S."/>
        </authorList>
    </citation>
    <scope>NUCLEOTIDE SEQUENCE [LARGE SCALE GENOMIC DNA]</scope>
    <source>
        <strain evidence="1 2">LDG1-06</strain>
    </source>
</reference>
<dbReference type="NCBIfam" id="TIGR02548">
    <property type="entry name" value="casB_cse2"/>
    <property type="match status" value="1"/>
</dbReference>
<evidence type="ECO:0000313" key="2">
    <source>
        <dbReference type="Proteomes" id="UP000632138"/>
    </source>
</evidence>
<dbReference type="RefSeq" id="WP_203383279.1">
    <property type="nucleotide sequence ID" value="NZ_JAENHP010000030.1"/>
</dbReference>
<dbReference type="InterPro" id="IPR013382">
    <property type="entry name" value="CRISPR-assoc_prot_Cse2"/>
</dbReference>
<accession>A0ABS2AUS6</accession>
<sequence length="196" mass="21976">MARTVGRLQAQVLRDTPLPQAISALARLRRAIGRDPGFDYTLEDFLYVPDDLLDTWPKETATEVEHAVHDAVSLYALHQQSRSERMHVDGRGLGRAMSELVRVSTGPDGVRRRFAALGTASTYHESIHHLRGLITMLRGHQIPLDYGLLAEDLRTLQRPDGRPKVQAIWGREFFRSRPATLTDSDTATDTPEETPA</sequence>
<gene>
    <name evidence="1" type="primary">casB</name>
    <name evidence="1" type="ORF">JIG36_46235</name>
</gene>
<protein>
    <submittedName>
        <fullName evidence="1">Type I-E CRISPR-associated protein Cse2/CasB</fullName>
    </submittedName>
</protein>
<dbReference type="CDD" id="cd09731">
    <property type="entry name" value="Cse2_I-E"/>
    <property type="match status" value="1"/>
</dbReference>
<proteinExistence type="predicted"/>
<keyword evidence="2" id="KW-1185">Reference proteome</keyword>
<dbReference type="Proteomes" id="UP000632138">
    <property type="component" value="Unassembled WGS sequence"/>
</dbReference>
<organism evidence="1 2">
    <name type="scientific">Paractinoplanes ovalisporus</name>
    <dbReference type="NCBI Taxonomy" id="2810368"/>
    <lineage>
        <taxon>Bacteria</taxon>
        <taxon>Bacillati</taxon>
        <taxon>Actinomycetota</taxon>
        <taxon>Actinomycetes</taxon>
        <taxon>Micromonosporales</taxon>
        <taxon>Micromonosporaceae</taxon>
        <taxon>Paractinoplanes</taxon>
    </lineage>
</organism>
<comment type="caution">
    <text evidence="1">The sequence shown here is derived from an EMBL/GenBank/DDBJ whole genome shotgun (WGS) entry which is preliminary data.</text>
</comment>